<keyword evidence="3" id="KW-1185">Reference proteome</keyword>
<dbReference type="InterPro" id="IPR000944">
    <property type="entry name" value="Tscrpt_reg_Rrf2"/>
</dbReference>
<dbReference type="InterPro" id="IPR030489">
    <property type="entry name" value="TR_Rrf2-type_CS"/>
</dbReference>
<proteinExistence type="predicted"/>
<evidence type="ECO:0000313" key="2">
    <source>
        <dbReference type="EMBL" id="QSX08806.1"/>
    </source>
</evidence>
<gene>
    <name evidence="2" type="ORF">J0B03_01600</name>
</gene>
<dbReference type="Pfam" id="PF02082">
    <property type="entry name" value="Rrf2"/>
    <property type="match status" value="1"/>
</dbReference>
<dbReference type="GO" id="GO:0005829">
    <property type="term" value="C:cytosol"/>
    <property type="evidence" value="ECO:0007669"/>
    <property type="project" value="TreeGrafter"/>
</dbReference>
<dbReference type="AlphaFoldDB" id="A0A974XMV9"/>
<reference evidence="2" key="1">
    <citation type="submission" date="2021-03" db="EMBL/GenBank/DDBJ databases">
        <title>Alkalibacter marinus sp. nov., isolated from tidal flat sediment.</title>
        <authorList>
            <person name="Namirimu T."/>
            <person name="Yang J.-A."/>
            <person name="Yang S.-H."/>
            <person name="Kim Y.-J."/>
            <person name="Kwon K.K."/>
        </authorList>
    </citation>
    <scope>NUCLEOTIDE SEQUENCE</scope>
    <source>
        <strain evidence="2">ES005</strain>
    </source>
</reference>
<dbReference type="GO" id="GO:0003700">
    <property type="term" value="F:DNA-binding transcription factor activity"/>
    <property type="evidence" value="ECO:0007669"/>
    <property type="project" value="TreeGrafter"/>
</dbReference>
<dbReference type="Gene3D" id="1.10.10.10">
    <property type="entry name" value="Winged helix-like DNA-binding domain superfamily/Winged helix DNA-binding domain"/>
    <property type="match status" value="1"/>
</dbReference>
<dbReference type="NCBIfam" id="TIGR00738">
    <property type="entry name" value="rrf2_super"/>
    <property type="match status" value="1"/>
</dbReference>
<sequence length="146" mass="16401">MRLSTKGRYGVMAMLQLAMHYDQGTTSLKDIARQMDYSDAYLEQLFALLKKERLITSHRGPKGGYRLSKEPHGITVGEIIRALEGPIEFSTCVGGSESVPCDRSPHCVTKDLWEQINDSINSVIDHVTLGDLMDKNKNFKQQGKRS</sequence>
<dbReference type="KEGG" id="alka:J0B03_01600"/>
<dbReference type="PANTHER" id="PTHR33221:SF5">
    <property type="entry name" value="HTH-TYPE TRANSCRIPTIONAL REGULATOR ISCR"/>
    <property type="match status" value="1"/>
</dbReference>
<dbReference type="InterPro" id="IPR036390">
    <property type="entry name" value="WH_DNA-bd_sf"/>
</dbReference>
<dbReference type="Proteomes" id="UP000663499">
    <property type="component" value="Chromosome"/>
</dbReference>
<dbReference type="RefSeq" id="WP_207300147.1">
    <property type="nucleotide sequence ID" value="NZ_CP071444.1"/>
</dbReference>
<keyword evidence="1" id="KW-0238">DNA-binding</keyword>
<organism evidence="2 3">
    <name type="scientific">Alkalibacter rhizosphaerae</name>
    <dbReference type="NCBI Taxonomy" id="2815577"/>
    <lineage>
        <taxon>Bacteria</taxon>
        <taxon>Bacillati</taxon>
        <taxon>Bacillota</taxon>
        <taxon>Clostridia</taxon>
        <taxon>Eubacteriales</taxon>
        <taxon>Eubacteriaceae</taxon>
        <taxon>Alkalibacter</taxon>
    </lineage>
</organism>
<name>A0A974XMV9_9FIRM</name>
<dbReference type="PROSITE" id="PS51197">
    <property type="entry name" value="HTH_RRF2_2"/>
    <property type="match status" value="1"/>
</dbReference>
<dbReference type="PROSITE" id="PS01332">
    <property type="entry name" value="HTH_RRF2_1"/>
    <property type="match status" value="1"/>
</dbReference>
<accession>A0A974XMV9</accession>
<dbReference type="EMBL" id="CP071444">
    <property type="protein sequence ID" value="QSX08806.1"/>
    <property type="molecule type" value="Genomic_DNA"/>
</dbReference>
<evidence type="ECO:0000313" key="3">
    <source>
        <dbReference type="Proteomes" id="UP000663499"/>
    </source>
</evidence>
<dbReference type="SUPFAM" id="SSF46785">
    <property type="entry name" value="Winged helix' DNA-binding domain"/>
    <property type="match status" value="1"/>
</dbReference>
<dbReference type="GO" id="GO:0003677">
    <property type="term" value="F:DNA binding"/>
    <property type="evidence" value="ECO:0007669"/>
    <property type="project" value="UniProtKB-KW"/>
</dbReference>
<dbReference type="InterPro" id="IPR036388">
    <property type="entry name" value="WH-like_DNA-bd_sf"/>
</dbReference>
<dbReference type="PANTHER" id="PTHR33221">
    <property type="entry name" value="WINGED HELIX-TURN-HELIX TRANSCRIPTIONAL REGULATOR, RRF2 FAMILY"/>
    <property type="match status" value="1"/>
</dbReference>
<evidence type="ECO:0000256" key="1">
    <source>
        <dbReference type="ARBA" id="ARBA00023125"/>
    </source>
</evidence>
<protein>
    <submittedName>
        <fullName evidence="2">Rrf2 family transcriptional regulator</fullName>
    </submittedName>
</protein>